<accession>A0A7Z2JKI6</accession>
<dbReference type="KEGG" id="pacs:FAZ98_31995"/>
<evidence type="ECO:0000313" key="2">
    <source>
        <dbReference type="EMBL" id="QGZ66407.1"/>
    </source>
</evidence>
<reference evidence="1 3" key="1">
    <citation type="submission" date="2019-12" db="EMBL/GenBank/DDBJ databases">
        <title>Paraburkholderia acidiphila 7Q-K02 sp. nov and Paraburkholderia acidisoli DHF22 sp. nov., two strains isolated from forest soil.</title>
        <authorList>
            <person name="Gao Z."/>
            <person name="Qiu L."/>
        </authorList>
    </citation>
    <scope>NUCLEOTIDE SEQUENCE [LARGE SCALE GENOMIC DNA]</scope>
    <source>
        <strain evidence="1 3">DHF22</strain>
    </source>
</reference>
<evidence type="ECO:0000313" key="3">
    <source>
        <dbReference type="Proteomes" id="UP000433577"/>
    </source>
</evidence>
<dbReference type="EMBL" id="CP046916">
    <property type="protein sequence ID" value="QGZ66407.1"/>
    <property type="molecule type" value="Genomic_DNA"/>
</dbReference>
<name>A0A7Z2JKI6_9BURK</name>
<dbReference type="Proteomes" id="UP000433577">
    <property type="component" value="Chromosome 4"/>
</dbReference>
<keyword evidence="3" id="KW-1185">Reference proteome</keyword>
<gene>
    <name evidence="1" type="ORF">FAZ98_31515</name>
    <name evidence="2" type="ORF">FAZ98_31995</name>
</gene>
<evidence type="ECO:0000313" key="1">
    <source>
        <dbReference type="EMBL" id="QGZ66324.1"/>
    </source>
</evidence>
<organism evidence="1 3">
    <name type="scientific">Paraburkholderia acidisoli</name>
    <dbReference type="NCBI Taxonomy" id="2571748"/>
    <lineage>
        <taxon>Bacteria</taxon>
        <taxon>Pseudomonadati</taxon>
        <taxon>Pseudomonadota</taxon>
        <taxon>Betaproteobacteria</taxon>
        <taxon>Burkholderiales</taxon>
        <taxon>Burkholderiaceae</taxon>
        <taxon>Paraburkholderia</taxon>
    </lineage>
</organism>
<dbReference type="RefSeq" id="WP_158957639.1">
    <property type="nucleotide sequence ID" value="NZ_CP046916.1"/>
</dbReference>
<protein>
    <submittedName>
        <fullName evidence="1">Uncharacterized protein</fullName>
    </submittedName>
</protein>
<sequence>MSEKRVCYCHRCWKETEEHGIGFCAECYNPAYDTYFLPMDRVRHKATGEELTINSAHYFSVDGRPMFSVCRRLKPGEEHPGQLYYQDECEFVHRHVFRPYKGIRRCDCGQIFTTMADTMPPREKVTWQ</sequence>
<proteinExistence type="predicted"/>
<dbReference type="KEGG" id="pacs:FAZ98_31515"/>
<dbReference type="OrthoDB" id="8967383at2"/>
<dbReference type="EMBL" id="CP046916">
    <property type="protein sequence ID" value="QGZ66324.1"/>
    <property type="molecule type" value="Genomic_DNA"/>
</dbReference>
<dbReference type="AlphaFoldDB" id="A0A7Z2JKI6"/>